<dbReference type="Pfam" id="PF25876">
    <property type="entry name" value="HH_MFP_RND"/>
    <property type="match status" value="1"/>
</dbReference>
<evidence type="ECO:0000256" key="2">
    <source>
        <dbReference type="SAM" id="SignalP"/>
    </source>
</evidence>
<evidence type="ECO:0000259" key="3">
    <source>
        <dbReference type="Pfam" id="PF25876"/>
    </source>
</evidence>
<comment type="similarity">
    <text evidence="1">Belongs to the membrane fusion protein (MFP) (TC 8.A.1) family.</text>
</comment>
<keyword evidence="2" id="KW-0732">Signal</keyword>
<proteinExistence type="inferred from homology"/>
<dbReference type="PANTHER" id="PTHR30469">
    <property type="entry name" value="MULTIDRUG RESISTANCE PROTEIN MDTA"/>
    <property type="match status" value="1"/>
</dbReference>
<dbReference type="Proteomes" id="UP000191820">
    <property type="component" value="Chromosome"/>
</dbReference>
<dbReference type="InterPro" id="IPR058624">
    <property type="entry name" value="MdtA-like_HH"/>
</dbReference>
<evidence type="ECO:0000313" key="5">
    <source>
        <dbReference type="EMBL" id="ARD23921.1"/>
    </source>
</evidence>
<dbReference type="Gene3D" id="2.40.30.170">
    <property type="match status" value="1"/>
</dbReference>
<dbReference type="PROSITE" id="PS51257">
    <property type="entry name" value="PROKAR_LIPOPROTEIN"/>
    <property type="match status" value="1"/>
</dbReference>
<feature type="domain" description="Multidrug resistance protein MdtA-like barrel-sandwich hybrid" evidence="4">
    <location>
        <begin position="61"/>
        <end position="192"/>
    </location>
</feature>
<protein>
    <recommendedName>
        <fullName evidence="7">Efflux RND transporter periplasmic adaptor subunit</fullName>
    </recommendedName>
</protein>
<dbReference type="SUPFAM" id="SSF111369">
    <property type="entry name" value="HlyD-like secretion proteins"/>
    <property type="match status" value="1"/>
</dbReference>
<gene>
    <name evidence="5" type="ORF">SJ2017_3675</name>
</gene>
<accession>A0ABN4YKL5</accession>
<evidence type="ECO:0000256" key="1">
    <source>
        <dbReference type="ARBA" id="ARBA00009477"/>
    </source>
</evidence>
<name>A0ABN4YKL5_9GAMM</name>
<reference evidence="5 6" key="1">
    <citation type="submission" date="2017-03" db="EMBL/GenBank/DDBJ databases">
        <title>Genome sequencing of Shewanella japonica KCTC 22435.</title>
        <authorList>
            <person name="Kim K.M."/>
        </authorList>
    </citation>
    <scope>NUCLEOTIDE SEQUENCE [LARGE SCALE GENOMIC DNA]</scope>
    <source>
        <strain evidence="5 6">KCTC 22435</strain>
    </source>
</reference>
<dbReference type="NCBIfam" id="TIGR01730">
    <property type="entry name" value="RND_mfp"/>
    <property type="match status" value="1"/>
</dbReference>
<dbReference type="Pfam" id="PF25917">
    <property type="entry name" value="BSH_RND"/>
    <property type="match status" value="1"/>
</dbReference>
<dbReference type="EMBL" id="CP020472">
    <property type="protein sequence ID" value="ARD23921.1"/>
    <property type="molecule type" value="Genomic_DNA"/>
</dbReference>
<evidence type="ECO:0000313" key="6">
    <source>
        <dbReference type="Proteomes" id="UP000191820"/>
    </source>
</evidence>
<feature type="chain" id="PRO_5045864213" description="Efflux RND transporter periplasmic adaptor subunit" evidence="2">
    <location>
        <begin position="29"/>
        <end position="369"/>
    </location>
</feature>
<feature type="domain" description="Multidrug resistance protein MdtA-like alpha-helical hairpin" evidence="3">
    <location>
        <begin position="102"/>
        <end position="170"/>
    </location>
</feature>
<keyword evidence="6" id="KW-1185">Reference proteome</keyword>
<feature type="signal peptide" evidence="2">
    <location>
        <begin position="1"/>
        <end position="28"/>
    </location>
</feature>
<dbReference type="Gene3D" id="2.40.50.100">
    <property type="match status" value="1"/>
</dbReference>
<evidence type="ECO:0008006" key="7">
    <source>
        <dbReference type="Google" id="ProtNLM"/>
    </source>
</evidence>
<dbReference type="Gene3D" id="2.40.420.20">
    <property type="match status" value="1"/>
</dbReference>
<organism evidence="5 6">
    <name type="scientific">Shewanella japonica</name>
    <dbReference type="NCBI Taxonomy" id="93973"/>
    <lineage>
        <taxon>Bacteria</taxon>
        <taxon>Pseudomonadati</taxon>
        <taxon>Pseudomonadota</taxon>
        <taxon>Gammaproteobacteria</taxon>
        <taxon>Alteromonadales</taxon>
        <taxon>Shewanellaceae</taxon>
        <taxon>Shewanella</taxon>
    </lineage>
</organism>
<sequence length="369" mass="39782">MKMKKITNLTQLALITAMVSGCSQDATVADKPTQPVSVIVIGENNQNHDLRFSGVLEAQEKARLAFRVAGTLIEINAAQGDYVEKGQVIARLDPHDYQVRVAELEGRLAEANASYYQAKNELDRTQMATTDNAMSDVSLDRAKTGVARAKAAVTVVEQNLKQAKDALNYTELVAPFSGIVGQRSYDNFEQVSPGLAFVTLHQPEKLQAIIDIPETMLPAFSQGQAASVFTNETNGAASNGSKALNGTVIEIASIPDSIKRTFSATIALNEKQDHLYPGKVVNVRIADQTLDNNSICLPASALVSRQNITQVTKIVDSKAERVDVNVIKQGRNHICVLGDIKINDTVIVAGSAFIHDGKVVENIISVRGS</sequence>
<dbReference type="InterPro" id="IPR006143">
    <property type="entry name" value="RND_pump_MFP"/>
</dbReference>
<dbReference type="RefSeq" id="WP_162928418.1">
    <property type="nucleotide sequence ID" value="NZ_CANMJJ010000024.1"/>
</dbReference>
<dbReference type="InterPro" id="IPR058625">
    <property type="entry name" value="MdtA-like_BSH"/>
</dbReference>
<evidence type="ECO:0000259" key="4">
    <source>
        <dbReference type="Pfam" id="PF25917"/>
    </source>
</evidence>
<dbReference type="Gene3D" id="1.10.287.470">
    <property type="entry name" value="Helix hairpin bin"/>
    <property type="match status" value="1"/>
</dbReference>